<dbReference type="Proteomes" id="UP000663864">
    <property type="component" value="Unassembled WGS sequence"/>
</dbReference>
<evidence type="ECO:0000313" key="3">
    <source>
        <dbReference type="Proteomes" id="UP000663864"/>
    </source>
</evidence>
<name>A0A814IEN3_9BILA</name>
<proteinExistence type="predicted"/>
<comment type="caution">
    <text evidence="2">The sequence shown here is derived from an EMBL/GenBank/DDBJ whole genome shotgun (WGS) entry which is preliminary data.</text>
</comment>
<accession>A0A814IEN3</accession>
<dbReference type="InterPro" id="IPR001810">
    <property type="entry name" value="F-box_dom"/>
</dbReference>
<protein>
    <recommendedName>
        <fullName evidence="1">F-box domain-containing protein</fullName>
    </recommendedName>
</protein>
<feature type="domain" description="F-box" evidence="1">
    <location>
        <begin position="2"/>
        <end position="56"/>
    </location>
</feature>
<evidence type="ECO:0000313" key="2">
    <source>
        <dbReference type="EMBL" id="CAF1022974.1"/>
    </source>
</evidence>
<reference evidence="2" key="1">
    <citation type="submission" date="2021-02" db="EMBL/GenBank/DDBJ databases">
        <authorList>
            <person name="Nowell W R."/>
        </authorList>
    </citation>
    <scope>NUCLEOTIDE SEQUENCE</scope>
</reference>
<gene>
    <name evidence="2" type="ORF">ZHD862_LOCUS13635</name>
</gene>
<dbReference type="AlphaFoldDB" id="A0A814IEN3"/>
<sequence length="717" mass="84806">MISQFETLPNEILLNILCYLSWDKILISFWSLNRRINSLIYSIFSIDKYEISFNQLDLSYKKFSLILLPLIHKSSSLSSLIKYIHFDGTNSNSYNVIHQFLFYNNDKQILCFPNLKSLKITQCLLSQSIIQTLSLLIQNQLNQLTLTFDEEMIELIRKSEEPWKIDRHARKQIMMLKQLIRQIFSNKCQLTCLRLDIADDNSPINIHQCLILSSHRSTSSISNKMQYCCLTLRHLYICLKYTCFLEHLIEHIPNIERLSVTFKRRMDFEPRSKSNIEALIKSNGNWFEKVPKLNYFILKVFVKNDFEFAYLKWILNNLNHIQKFKLHLQIYRMYSSSDIMIKEYIVDANFIYQYCMPDIIINITDFQFYIVSECQLLSSNIEKIINSFKIHQFFIDHQWTNVTCFYDPLMSYQHLSSSNVNILQFMNGLHFYANIFTWPRIQDVSIDLHPSLYLFLERLDEIYPNVSHIKVYTECYKDVDQSDLAVSLRIPFEIGQRKITDIQLRNVTRLDLGFCQSPMIKSRNTSMDVNKARAKVFAHLISMPVQLKHLLVEKTEWLYHIIQYASNELKTNALNSVQCAEFGIPSCHYGSNDSIHIGKNLVPFLSTHMPHLQTLHLWRPDDFPWTSIRPNINSGYFYYIDASRWTESLQTSESIAQHVNIFEQDLCQLVEQLKQFVFLDIHGKIDSGKLEPYRSMIQKCFPCSIIDIELSRFRLWI</sequence>
<dbReference type="EMBL" id="CAJNOT010000566">
    <property type="protein sequence ID" value="CAF1022974.1"/>
    <property type="molecule type" value="Genomic_DNA"/>
</dbReference>
<dbReference type="PROSITE" id="PS50181">
    <property type="entry name" value="FBOX"/>
    <property type="match status" value="1"/>
</dbReference>
<evidence type="ECO:0000259" key="1">
    <source>
        <dbReference type="PROSITE" id="PS50181"/>
    </source>
</evidence>
<organism evidence="2 3">
    <name type="scientific">Rotaria sordida</name>
    <dbReference type="NCBI Taxonomy" id="392033"/>
    <lineage>
        <taxon>Eukaryota</taxon>
        <taxon>Metazoa</taxon>
        <taxon>Spiralia</taxon>
        <taxon>Gnathifera</taxon>
        <taxon>Rotifera</taxon>
        <taxon>Eurotatoria</taxon>
        <taxon>Bdelloidea</taxon>
        <taxon>Philodinida</taxon>
        <taxon>Philodinidae</taxon>
        <taxon>Rotaria</taxon>
    </lineage>
</organism>